<name>A0A0A2V6J8_PARBA</name>
<dbReference type="AlphaFoldDB" id="A0A0A2V6J8"/>
<evidence type="ECO:0000313" key="2">
    <source>
        <dbReference type="EMBL" id="KGQ01982.1"/>
    </source>
</evidence>
<evidence type="ECO:0000313" key="3">
    <source>
        <dbReference type="Proteomes" id="UP000002059"/>
    </source>
</evidence>
<protein>
    <submittedName>
        <fullName evidence="2">Uncharacterized protein</fullName>
    </submittedName>
</protein>
<keyword evidence="3" id="KW-1185">Reference proteome</keyword>
<dbReference type="GeneID" id="26970258"/>
<dbReference type="Proteomes" id="UP000002059">
    <property type="component" value="Partially assembled WGS sequence"/>
</dbReference>
<dbReference type="KEGG" id="pbl:PAAG_11155"/>
<accession>A0A0A2V6J8</accession>
<organism evidence="2 3">
    <name type="scientific">Paracoccidioides lutzii (strain ATCC MYA-826 / Pb01)</name>
    <name type="common">Paracoccidioides brasiliensis</name>
    <dbReference type="NCBI Taxonomy" id="502779"/>
    <lineage>
        <taxon>Eukaryota</taxon>
        <taxon>Fungi</taxon>
        <taxon>Dikarya</taxon>
        <taxon>Ascomycota</taxon>
        <taxon>Pezizomycotina</taxon>
        <taxon>Eurotiomycetes</taxon>
        <taxon>Eurotiomycetidae</taxon>
        <taxon>Onygenales</taxon>
        <taxon>Ajellomycetaceae</taxon>
        <taxon>Paracoccidioides</taxon>
    </lineage>
</organism>
<feature type="region of interest" description="Disordered" evidence="1">
    <location>
        <begin position="1"/>
        <end position="24"/>
    </location>
</feature>
<gene>
    <name evidence="2" type="ORF">PAAG_11155</name>
</gene>
<dbReference type="RefSeq" id="XP_015703460.1">
    <property type="nucleotide sequence ID" value="XM_015846853.1"/>
</dbReference>
<dbReference type="EMBL" id="KN293993">
    <property type="protein sequence ID" value="KGQ01982.1"/>
    <property type="molecule type" value="Genomic_DNA"/>
</dbReference>
<dbReference type="HOGENOM" id="CLU_3125510_0_0_1"/>
<sequence length="50" mass="5320">MTSDKVGAGGGGRRNVLLESEKKEGVFLPPSWVERTTARYTQGKTPAKAG</sequence>
<dbReference type="VEuPathDB" id="FungiDB:PAAG_11155"/>
<evidence type="ECO:0000256" key="1">
    <source>
        <dbReference type="SAM" id="MobiDB-lite"/>
    </source>
</evidence>
<proteinExistence type="predicted"/>
<reference evidence="2 3" key="1">
    <citation type="journal article" date="2011" name="PLoS Genet.">
        <title>Comparative genomic analysis of human fungal pathogens causing paracoccidioidomycosis.</title>
        <authorList>
            <person name="Desjardins C.A."/>
            <person name="Champion M.D."/>
            <person name="Holder J.W."/>
            <person name="Muszewska A."/>
            <person name="Goldberg J."/>
            <person name="Bailao A.M."/>
            <person name="Brigido M.M."/>
            <person name="Ferreira M.E."/>
            <person name="Garcia A.M."/>
            <person name="Grynberg M."/>
            <person name="Gujja S."/>
            <person name="Heiman D.I."/>
            <person name="Henn M.R."/>
            <person name="Kodira C.D."/>
            <person name="Leon-Narvaez H."/>
            <person name="Longo L.V."/>
            <person name="Ma L.J."/>
            <person name="Malavazi I."/>
            <person name="Matsuo A.L."/>
            <person name="Morais F.V."/>
            <person name="Pereira M."/>
            <person name="Rodriguez-Brito S."/>
            <person name="Sakthikumar S."/>
            <person name="Salem-Izacc S.M."/>
            <person name="Sykes S.M."/>
            <person name="Teixeira M.M."/>
            <person name="Vallejo M.C."/>
            <person name="Walter M.E."/>
            <person name="Yandava C."/>
            <person name="Young S."/>
            <person name="Zeng Q."/>
            <person name="Zucker J."/>
            <person name="Felipe M.S."/>
            <person name="Goldman G.H."/>
            <person name="Haas B.J."/>
            <person name="McEwen J.G."/>
            <person name="Nino-Vega G."/>
            <person name="Puccia R."/>
            <person name="San-Blas G."/>
            <person name="Soares C.M."/>
            <person name="Birren B.W."/>
            <person name="Cuomo C.A."/>
        </authorList>
    </citation>
    <scope>NUCLEOTIDE SEQUENCE [LARGE SCALE GENOMIC DNA]</scope>
    <source>
        <strain evidence="3">ATCC MYA-826 / Pb01</strain>
    </source>
</reference>